<protein>
    <submittedName>
        <fullName evidence="1">Uncharacterized protein</fullName>
    </submittedName>
</protein>
<comment type="caution">
    <text evidence="1">The sequence shown here is derived from an EMBL/GenBank/DDBJ whole genome shotgun (WGS) entry which is preliminary data.</text>
</comment>
<proteinExistence type="predicted"/>
<evidence type="ECO:0000313" key="1">
    <source>
        <dbReference type="EMBL" id="GFD27151.1"/>
    </source>
</evidence>
<sequence>RYSRRTINDTADLVVGLPSFATDYKSVPTVNWVDWPTGDNANPDGGTGCTFSA</sequence>
<gene>
    <name evidence="1" type="ORF">Tci_899120</name>
</gene>
<reference evidence="1" key="1">
    <citation type="journal article" date="2019" name="Sci. Rep.">
        <title>Draft genome of Tanacetum cinerariifolium, the natural source of mosquito coil.</title>
        <authorList>
            <person name="Yamashiro T."/>
            <person name="Shiraishi A."/>
            <person name="Satake H."/>
            <person name="Nakayama K."/>
        </authorList>
    </citation>
    <scope>NUCLEOTIDE SEQUENCE</scope>
</reference>
<accession>A0A699UZR3</accession>
<organism evidence="1">
    <name type="scientific">Tanacetum cinerariifolium</name>
    <name type="common">Dalmatian daisy</name>
    <name type="synonym">Chrysanthemum cinerariifolium</name>
    <dbReference type="NCBI Taxonomy" id="118510"/>
    <lineage>
        <taxon>Eukaryota</taxon>
        <taxon>Viridiplantae</taxon>
        <taxon>Streptophyta</taxon>
        <taxon>Embryophyta</taxon>
        <taxon>Tracheophyta</taxon>
        <taxon>Spermatophyta</taxon>
        <taxon>Magnoliopsida</taxon>
        <taxon>eudicotyledons</taxon>
        <taxon>Gunneridae</taxon>
        <taxon>Pentapetalae</taxon>
        <taxon>asterids</taxon>
        <taxon>campanulids</taxon>
        <taxon>Asterales</taxon>
        <taxon>Asteraceae</taxon>
        <taxon>Asteroideae</taxon>
        <taxon>Anthemideae</taxon>
        <taxon>Anthemidinae</taxon>
        <taxon>Tanacetum</taxon>
    </lineage>
</organism>
<dbReference type="AlphaFoldDB" id="A0A699UZR3"/>
<feature type="non-terminal residue" evidence="1">
    <location>
        <position position="1"/>
    </location>
</feature>
<dbReference type="EMBL" id="BKCJ011374664">
    <property type="protein sequence ID" value="GFD27151.1"/>
    <property type="molecule type" value="Genomic_DNA"/>
</dbReference>
<name>A0A699UZR3_TANCI</name>